<evidence type="ECO:0000313" key="1">
    <source>
        <dbReference type="EMBL" id="KKL11076.1"/>
    </source>
</evidence>
<protein>
    <submittedName>
        <fullName evidence="1">Uncharacterized protein</fullName>
    </submittedName>
</protein>
<sequence length="90" mass="10006">MATAAGAGRIRRTDAVTWPRSAEFISTLPRATMIALVSDWVSATPDEQQTIEATLQQLQQDPEFFGPELTERLLKALESGKFTEALREEL</sequence>
<comment type="caution">
    <text evidence="1">The sequence shown here is derived from an EMBL/GenBank/DDBJ whole genome shotgun (WGS) entry which is preliminary data.</text>
</comment>
<gene>
    <name evidence="1" type="ORF">LCGC14_2549430</name>
</gene>
<dbReference type="AlphaFoldDB" id="A0A0F9CZL7"/>
<dbReference type="EMBL" id="LAZR01041800">
    <property type="protein sequence ID" value="KKL11076.1"/>
    <property type="molecule type" value="Genomic_DNA"/>
</dbReference>
<accession>A0A0F9CZL7</accession>
<proteinExistence type="predicted"/>
<organism evidence="1">
    <name type="scientific">marine sediment metagenome</name>
    <dbReference type="NCBI Taxonomy" id="412755"/>
    <lineage>
        <taxon>unclassified sequences</taxon>
        <taxon>metagenomes</taxon>
        <taxon>ecological metagenomes</taxon>
    </lineage>
</organism>
<reference evidence="1" key="1">
    <citation type="journal article" date="2015" name="Nature">
        <title>Complex archaea that bridge the gap between prokaryotes and eukaryotes.</title>
        <authorList>
            <person name="Spang A."/>
            <person name="Saw J.H."/>
            <person name="Jorgensen S.L."/>
            <person name="Zaremba-Niedzwiedzka K."/>
            <person name="Martijn J."/>
            <person name="Lind A.E."/>
            <person name="van Eijk R."/>
            <person name="Schleper C."/>
            <person name="Guy L."/>
            <person name="Ettema T.J."/>
        </authorList>
    </citation>
    <scope>NUCLEOTIDE SEQUENCE</scope>
</reference>
<name>A0A0F9CZL7_9ZZZZ</name>